<feature type="transmembrane region" description="Helical" evidence="9">
    <location>
        <begin position="31"/>
        <end position="54"/>
    </location>
</feature>
<name>A0ABW9GBI8_9GAMM</name>
<comment type="function">
    <text evidence="9">Catalyzes the transfer of an acyl chain from an acyl-[acyl-carrier-protein] (ACP) to a Kdo(2)-lipid IV(A) to form a Kdo(2)-(acyl)-lipid IV(A).</text>
</comment>
<evidence type="ECO:0000256" key="5">
    <source>
        <dbReference type="ARBA" id="ARBA00022985"/>
    </source>
</evidence>
<dbReference type="InterPro" id="IPR004960">
    <property type="entry name" value="LipA_acyltrans"/>
</dbReference>
<keyword evidence="3 9" id="KW-0808">Transferase</keyword>
<evidence type="ECO:0000256" key="1">
    <source>
        <dbReference type="ARBA" id="ARBA00022475"/>
    </source>
</evidence>
<dbReference type="NCBIfam" id="TIGR02207">
    <property type="entry name" value="lipid_A_htrB"/>
    <property type="match status" value="1"/>
</dbReference>
<dbReference type="HAMAP" id="MF_01942">
    <property type="entry name" value="Lipid_A_LpxL_LpxP"/>
    <property type="match status" value="1"/>
</dbReference>
<keyword evidence="8 9" id="KW-0012">Acyltransferase</keyword>
<keyword evidence="2 9" id="KW-0997">Cell inner membrane</keyword>
<evidence type="ECO:0000256" key="7">
    <source>
        <dbReference type="ARBA" id="ARBA00023136"/>
    </source>
</evidence>
<keyword evidence="11" id="KW-1185">Reference proteome</keyword>
<evidence type="ECO:0000313" key="10">
    <source>
        <dbReference type="EMBL" id="MFM2486520.1"/>
    </source>
</evidence>
<dbReference type="PANTHER" id="PTHR30606:SF9">
    <property type="entry name" value="LIPID A BIOSYNTHESIS LAUROYLTRANSFERASE"/>
    <property type="match status" value="1"/>
</dbReference>
<comment type="caution">
    <text evidence="10">The sequence shown here is derived from an EMBL/GenBank/DDBJ whole genome shotgun (WGS) entry which is preliminary data.</text>
</comment>
<evidence type="ECO:0000256" key="9">
    <source>
        <dbReference type="HAMAP-Rule" id="MF_01942"/>
    </source>
</evidence>
<keyword evidence="6 9" id="KW-1133">Transmembrane helix</keyword>
<comment type="subcellular location">
    <subcellularLocation>
        <location evidence="9">Cell inner membrane</location>
        <topology evidence="9">Single-pass membrane protein</topology>
    </subcellularLocation>
</comment>
<accession>A0ABW9GBI8</accession>
<proteinExistence type="inferred from homology"/>
<keyword evidence="5 9" id="KW-0448">Lipopolysaccharide biosynthesis</keyword>
<reference evidence="10 11" key="1">
    <citation type="journal article" date="2013" name="Int. J. Syst. Evol. Microbiol.">
        <title>Celerinatantimonas yamalensis sp. nov., a cold-adapted diazotrophic bacterium from a cold permafrost brine.</title>
        <authorList>
            <person name="Shcherbakova V."/>
            <person name="Chuvilskaya N."/>
            <person name="Rivkina E."/>
            <person name="Demidov N."/>
            <person name="Uchaeva V."/>
            <person name="Suetin S."/>
            <person name="Suzina N."/>
            <person name="Gilichinsky D."/>
        </authorList>
    </citation>
    <scope>NUCLEOTIDE SEQUENCE [LARGE SCALE GENOMIC DNA]</scope>
    <source>
        <strain evidence="10 11">C7</strain>
    </source>
</reference>
<dbReference type="GO" id="GO:0016746">
    <property type="term" value="F:acyltransferase activity"/>
    <property type="evidence" value="ECO:0007669"/>
    <property type="project" value="UniProtKB-KW"/>
</dbReference>
<feature type="short sequence motif" description="HXXXXD motif" evidence="9">
    <location>
        <begin position="148"/>
        <end position="153"/>
    </location>
</feature>
<keyword evidence="4 9" id="KW-0812">Transmembrane</keyword>
<dbReference type="Pfam" id="PF03279">
    <property type="entry name" value="Lip_A_acyltrans"/>
    <property type="match status" value="1"/>
</dbReference>
<evidence type="ECO:0000256" key="3">
    <source>
        <dbReference type="ARBA" id="ARBA00022679"/>
    </source>
</evidence>
<protein>
    <recommendedName>
        <fullName evidence="9">Lipid A biosynthesis acyltransferase</fullName>
        <ecNumber evidence="9">2.3.1.241</ecNumber>
    </recommendedName>
    <alternativeName>
        <fullName evidence="9">Kdo(2)-lipid IV(A) acyltransferase</fullName>
    </alternativeName>
</protein>
<dbReference type="PIRSF" id="PIRSF026649">
    <property type="entry name" value="MsbB"/>
    <property type="match status" value="1"/>
</dbReference>
<comment type="similarity">
    <text evidence="9">Belongs to the LpxL/LpxM/LpxP family.</text>
</comment>
<keyword evidence="7 9" id="KW-0472">Membrane</keyword>
<evidence type="ECO:0000256" key="4">
    <source>
        <dbReference type="ARBA" id="ARBA00022692"/>
    </source>
</evidence>
<comment type="catalytic activity">
    <reaction evidence="9">
        <text>an alpha-Kdo-(2-&gt;4)-alpha-Kdo-(2-&gt;6)-lipid IVA + a fatty acyl-[ACP] = an alpha-Kdo-(2-&gt;4)-alpha-Kdo-(2-&gt;6)-(acyl)-lipid IVA + holo-[ACP]</text>
        <dbReference type="Rhea" id="RHEA:69396"/>
        <dbReference type="Rhea" id="RHEA-COMP:9685"/>
        <dbReference type="Rhea" id="RHEA-COMP:14125"/>
        <dbReference type="ChEBI" id="CHEBI:64479"/>
        <dbReference type="ChEBI" id="CHEBI:138651"/>
        <dbReference type="ChEBI" id="CHEBI:176429"/>
        <dbReference type="ChEBI" id="CHEBI:176430"/>
        <dbReference type="EC" id="2.3.1.241"/>
    </reaction>
</comment>
<dbReference type="RefSeq" id="WP_408624824.1">
    <property type="nucleotide sequence ID" value="NZ_JBEQCT010000009.1"/>
</dbReference>
<dbReference type="EC" id="2.3.1.241" evidence="9"/>
<evidence type="ECO:0000256" key="8">
    <source>
        <dbReference type="ARBA" id="ARBA00023315"/>
    </source>
</evidence>
<dbReference type="CDD" id="cd07984">
    <property type="entry name" value="LPLAT_LABLAT-like"/>
    <property type="match status" value="1"/>
</dbReference>
<evidence type="ECO:0000256" key="6">
    <source>
        <dbReference type="ARBA" id="ARBA00022989"/>
    </source>
</evidence>
<evidence type="ECO:0000313" key="11">
    <source>
        <dbReference type="Proteomes" id="UP001629953"/>
    </source>
</evidence>
<evidence type="ECO:0000256" key="2">
    <source>
        <dbReference type="ARBA" id="ARBA00022519"/>
    </source>
</evidence>
<comment type="pathway">
    <text evidence="9">Glycolipid biosynthesis; KDO(2)-lipid A biosynthesis; KDO(2)-lipid A from CMP-3-deoxy-D-manno-octulosonate and lipid IV(A): step 3/4.</text>
</comment>
<dbReference type="InterPro" id="IPR011920">
    <property type="entry name" value="Lipid_A_LpxL_LpxP"/>
</dbReference>
<comment type="pathway">
    <text evidence="9">Bacterial outer membrane biogenesis; lipopolysaccharide biosynthesis.</text>
</comment>
<organism evidence="10 11">
    <name type="scientific">Celerinatantimonas yamalensis</name>
    <dbReference type="NCBI Taxonomy" id="559956"/>
    <lineage>
        <taxon>Bacteria</taxon>
        <taxon>Pseudomonadati</taxon>
        <taxon>Pseudomonadota</taxon>
        <taxon>Gammaproteobacteria</taxon>
        <taxon>Celerinatantimonadaceae</taxon>
        <taxon>Celerinatantimonas</taxon>
    </lineage>
</organism>
<sequence length="323" mass="37576">MRLQFLDLDGTHMAMIIPPRLSWRAFLPKHWGAWLIIAFLFTLSLLPTRLSWWLGRCIGRLAKRLLKSRRHIAQRNLKLCFPDASEQQLTQWVDETFERFGLAIIDTATAWFWPQKRFAKYMHVEGGNYLHKLREEDPKGGILVISMHFYTLEWHARMYGTIDPGVGVYRPNSNPVYEHFQHRARVRCNHYLVNRSDFRGMIKALRQGEALWYAPDHDYGSHKSSVFVPFFAVPKASTVTGTSALAKVPGVRLLISYTRRHTDRPGYTLVIKPLEGNYPSGDITTDAALVNQHIETAIKEQIPEYMWIHRRFKSRPEGEPSVY</sequence>
<dbReference type="EMBL" id="JBEQCT010000009">
    <property type="protein sequence ID" value="MFM2486520.1"/>
    <property type="molecule type" value="Genomic_DNA"/>
</dbReference>
<dbReference type="Proteomes" id="UP001629953">
    <property type="component" value="Unassembled WGS sequence"/>
</dbReference>
<keyword evidence="1 9" id="KW-1003">Cell membrane</keyword>
<gene>
    <name evidence="9 10" type="primary">lpxL</name>
    <name evidence="10" type="ORF">ABUE30_15920</name>
</gene>
<dbReference type="PANTHER" id="PTHR30606">
    <property type="entry name" value="LIPID A BIOSYNTHESIS LAUROYL ACYLTRANSFERASE"/>
    <property type="match status" value="1"/>
</dbReference>